<accession>A0A0R0BQK1</accession>
<proteinExistence type="predicted"/>
<feature type="domain" description="YhdP central" evidence="1">
    <location>
        <begin position="7"/>
        <end position="1241"/>
    </location>
</feature>
<dbReference type="PANTHER" id="PTHR38690:SF1">
    <property type="entry name" value="PROTEASE"/>
    <property type="match status" value="1"/>
</dbReference>
<dbReference type="InterPro" id="IPR011836">
    <property type="entry name" value="YhdP"/>
</dbReference>
<dbReference type="EMBL" id="LDJH01000006">
    <property type="protein sequence ID" value="KRG59597.1"/>
    <property type="molecule type" value="Genomic_DNA"/>
</dbReference>
<evidence type="ECO:0000313" key="2">
    <source>
        <dbReference type="EMBL" id="KRG59597.1"/>
    </source>
</evidence>
<evidence type="ECO:0000259" key="1">
    <source>
        <dbReference type="Pfam" id="PF13116"/>
    </source>
</evidence>
<sequence length="1270" mass="135728">MTATTRQRVGRVLLAGLLAWLLLWALLVVVAAVVLPQIQWSAPAVGQWLGERAGMPVQVAAVRSHWTRRGPVLELQDLALGQGGQIQVGSARLQLAIYTGLLPDHALTQVHLQGLDLHVRRQADGRWQVGGLAQVEHSDGDPLDALARLGEIQISGARLHVDAPELDIQRSIERVDLRLRVDGDRLRAGMRGWLRQDDPPLLAVLELDRRRGNGRLWAGAKALQLASWEPLLQLDGATLVAGGGQADVWLDIQQWRLQQAHAELGLQQLQLQGAAAQSLDVERVQVSAHWQRQAEGWQLQLPRLRINDEQMDGLQLVWGPQIQLQAPRLALGPWLQLLALSEQLPATTQQWLRQAQPQVELRQVQWQGVADGPWRGQAEHVQVDFAAVGSAPGLQGLAGQVQADEHGIEVVLDAQRPVQLDWPTGFGVQHRLQLDGRIGIWPENKDWRVASSALRVQGTDYGAWLRGGLRFHADGRLPRLDLAADLDDAPMTAAKRFWVRSKMSQGAIDWLDAALVGGHVRDGQGLVSGELGDWPFADNNGRFEARARIDEGVVHFADGWNDLAQVDGEVAFLGPGFELSGRGRLGQVAVPAFSAKIARFAQPQLQVRAQGLGQAAGLLQLLRQSPLHAGYASTLDALAVQGPARVRFSLDHDLGSGAPARVGGTVDLEGVRLADRRWDLQLEQVQGQAEYASHGFSAPRLTARMNGAPVTLELRAGGYSRDARQAFQARLEGEHTVDDLLARAPELNWLAAYLQGRSHWQIGVDVPRDAGRDGRPMAVLSLASDLRGTRMQLPAPLAKPAGLALPTVVRAPLPMGSGPLEMAFGQRLGMQLEQRAGGTAVLATLGSSRAQGAMPDRGLLVNGRTARLDALAWLGVAKGSGDAGQDAPLVLREIDLHADKLLLAGGEFAATRLRLTPGNARVAVQLEGPALAGQVVVPDAQGATVVGSLSRLHWRTDDSATVPPVASAGNAAAASGNAFDPASIPPLALDVGDLRISGRALGTALLRSRQLADGMQVDVLQVRSPGQSIDVQGSWRGIGAQARTALQAQVSSQDFGALSGQQGQLRGGQGSVRLQAQWPGGPQDFALAGLQGRLQLDARNGQLLEVEPGAGRVLGLLSLGQLPRRMLLDFRDLFSKGLAFNQLTADVQFGQGLARSQGIEIDSSAAQIRIHGQADLAAQTFDQTVEVNPHSGNLLTVVGAVAGGPVGAAVGAAANAVLAKPLGEIGARTYHVTGPWKEPQVQVIERHTPRSVVSPVAAPDDAALLETTRE</sequence>
<dbReference type="Pfam" id="PF13116">
    <property type="entry name" value="YhdP"/>
    <property type="match status" value="1"/>
</dbReference>
<dbReference type="STRING" id="266128.ABB25_03350"/>
<dbReference type="PATRIC" id="fig|266128.3.peg.2332"/>
<dbReference type="RefSeq" id="WP_057663685.1">
    <property type="nucleotide sequence ID" value="NZ_LDJH01000006.1"/>
</dbReference>
<organism evidence="2 3">
    <name type="scientific">Stenotrophomonas koreensis</name>
    <dbReference type="NCBI Taxonomy" id="266128"/>
    <lineage>
        <taxon>Bacteria</taxon>
        <taxon>Pseudomonadati</taxon>
        <taxon>Pseudomonadota</taxon>
        <taxon>Gammaproteobacteria</taxon>
        <taxon>Lysobacterales</taxon>
        <taxon>Lysobacteraceae</taxon>
        <taxon>Stenotrophomonas</taxon>
    </lineage>
</organism>
<keyword evidence="3" id="KW-1185">Reference proteome</keyword>
<dbReference type="PANTHER" id="PTHR38690">
    <property type="entry name" value="PROTEASE-RELATED"/>
    <property type="match status" value="1"/>
</dbReference>
<reference evidence="2 3" key="1">
    <citation type="submission" date="2015-05" db="EMBL/GenBank/DDBJ databases">
        <title>Genome sequencing and analysis of members of genus Stenotrophomonas.</title>
        <authorList>
            <person name="Patil P.P."/>
            <person name="Midha S."/>
            <person name="Patil P.B."/>
        </authorList>
    </citation>
    <scope>NUCLEOTIDE SEQUENCE [LARGE SCALE GENOMIC DNA]</scope>
    <source>
        <strain evidence="2 3">DSM 17805</strain>
    </source>
</reference>
<dbReference type="AlphaFoldDB" id="A0A0R0BQK1"/>
<dbReference type="InterPro" id="IPR025263">
    <property type="entry name" value="YhdP_central"/>
</dbReference>
<dbReference type="NCBIfam" id="TIGR02099">
    <property type="entry name" value="YhdP family protein"/>
    <property type="match status" value="1"/>
</dbReference>
<dbReference type="Proteomes" id="UP000051254">
    <property type="component" value="Unassembled WGS sequence"/>
</dbReference>
<comment type="caution">
    <text evidence="2">The sequence shown here is derived from an EMBL/GenBank/DDBJ whole genome shotgun (WGS) entry which is preliminary data.</text>
</comment>
<name>A0A0R0BQK1_9GAMM</name>
<gene>
    <name evidence="2" type="ORF">ABB25_03350</name>
</gene>
<evidence type="ECO:0000313" key="3">
    <source>
        <dbReference type="Proteomes" id="UP000051254"/>
    </source>
</evidence>
<dbReference type="OrthoDB" id="9762238at2"/>
<protein>
    <recommendedName>
        <fullName evidence="1">YhdP central domain-containing protein</fullName>
    </recommendedName>
</protein>